<dbReference type="SUPFAM" id="SSF47473">
    <property type="entry name" value="EF-hand"/>
    <property type="match status" value="1"/>
</dbReference>
<feature type="compositionally biased region" description="Basic and acidic residues" evidence="3">
    <location>
        <begin position="857"/>
        <end position="871"/>
    </location>
</feature>
<evidence type="ECO:0000313" key="6">
    <source>
        <dbReference type="Proteomes" id="UP000789595"/>
    </source>
</evidence>
<dbReference type="PROSITE" id="PS00018">
    <property type="entry name" value="EF_HAND_1"/>
    <property type="match status" value="2"/>
</dbReference>
<comment type="similarity">
    <text evidence="1">Belongs to the 5'-nucleotidase family.</text>
</comment>
<gene>
    <name evidence="5" type="ORF">PECAL_4P26360</name>
</gene>
<feature type="region of interest" description="Disordered" evidence="3">
    <location>
        <begin position="857"/>
        <end position="898"/>
    </location>
</feature>
<feature type="domain" description="EF-hand" evidence="4">
    <location>
        <begin position="1"/>
        <end position="34"/>
    </location>
</feature>
<evidence type="ECO:0000256" key="1">
    <source>
        <dbReference type="ARBA" id="ARBA00006654"/>
    </source>
</evidence>
<dbReference type="GO" id="GO:0009166">
    <property type="term" value="P:nucleotide catabolic process"/>
    <property type="evidence" value="ECO:0007669"/>
    <property type="project" value="InterPro"/>
</dbReference>
<dbReference type="InterPro" id="IPR011992">
    <property type="entry name" value="EF-hand-dom_pair"/>
</dbReference>
<feature type="compositionally biased region" description="Low complexity" evidence="3">
    <location>
        <begin position="873"/>
        <end position="898"/>
    </location>
</feature>
<dbReference type="Pfam" id="PF02872">
    <property type="entry name" value="5_nucleotid_C"/>
    <property type="match status" value="1"/>
</dbReference>
<dbReference type="PANTHER" id="PTHR11575">
    <property type="entry name" value="5'-NUCLEOTIDASE-RELATED"/>
    <property type="match status" value="1"/>
</dbReference>
<keyword evidence="6" id="KW-1185">Reference proteome</keyword>
<dbReference type="CDD" id="cd00051">
    <property type="entry name" value="EFh"/>
    <property type="match status" value="1"/>
</dbReference>
<dbReference type="InterPro" id="IPR006179">
    <property type="entry name" value="5_nucleotidase/apyrase"/>
</dbReference>
<evidence type="ECO:0000259" key="4">
    <source>
        <dbReference type="PROSITE" id="PS50222"/>
    </source>
</evidence>
<organism evidence="5 6">
    <name type="scientific">Pelagomonas calceolata</name>
    <dbReference type="NCBI Taxonomy" id="35677"/>
    <lineage>
        <taxon>Eukaryota</taxon>
        <taxon>Sar</taxon>
        <taxon>Stramenopiles</taxon>
        <taxon>Ochrophyta</taxon>
        <taxon>Pelagophyceae</taxon>
        <taxon>Pelagomonadales</taxon>
        <taxon>Pelagomonadaceae</taxon>
        <taxon>Pelagomonas</taxon>
    </lineage>
</organism>
<name>A0A8J2SMK7_9STRA</name>
<dbReference type="InterPro" id="IPR002048">
    <property type="entry name" value="EF_hand_dom"/>
</dbReference>
<dbReference type="SMART" id="SM00054">
    <property type="entry name" value="EFh"/>
    <property type="match status" value="2"/>
</dbReference>
<feature type="region of interest" description="Disordered" evidence="3">
    <location>
        <begin position="724"/>
        <end position="800"/>
    </location>
</feature>
<feature type="domain" description="EF-hand" evidence="4">
    <location>
        <begin position="50"/>
        <end position="85"/>
    </location>
</feature>
<keyword evidence="2" id="KW-0106">Calcium</keyword>
<dbReference type="InterPro" id="IPR018247">
    <property type="entry name" value="EF_Hand_1_Ca_BS"/>
</dbReference>
<dbReference type="SUPFAM" id="SSF55816">
    <property type="entry name" value="5'-nucleotidase (syn. UDP-sugar hydrolase), C-terminal domain"/>
    <property type="match status" value="1"/>
</dbReference>
<dbReference type="PROSITE" id="PS50222">
    <property type="entry name" value="EF_HAND_2"/>
    <property type="match status" value="2"/>
</dbReference>
<evidence type="ECO:0000256" key="2">
    <source>
        <dbReference type="ARBA" id="ARBA00022837"/>
    </source>
</evidence>
<dbReference type="GO" id="GO:0005509">
    <property type="term" value="F:calcium ion binding"/>
    <property type="evidence" value="ECO:0007669"/>
    <property type="project" value="InterPro"/>
</dbReference>
<comment type="caution">
    <text evidence="5">The sequence shown here is derived from an EMBL/GenBank/DDBJ whole genome shotgun (WGS) entry which is preliminary data.</text>
</comment>
<accession>A0A8J2SMK7</accession>
<dbReference type="PANTHER" id="PTHR11575:SF48">
    <property type="entry name" value="5'-NUCLEOTIDASE"/>
    <property type="match status" value="1"/>
</dbReference>
<evidence type="ECO:0000256" key="3">
    <source>
        <dbReference type="SAM" id="MobiDB-lite"/>
    </source>
</evidence>
<evidence type="ECO:0000313" key="5">
    <source>
        <dbReference type="EMBL" id="CAH0375308.1"/>
    </source>
</evidence>
<dbReference type="InterPro" id="IPR029052">
    <property type="entry name" value="Metallo-depent_PP-like"/>
</dbReference>
<sequence>MAAARKVFDLIDTDASGLLDHDEIKTGVTSNQEVIAFVKDCGNQNLQDLLIPEKIEKSIKTLDTSGDGLIDAFEWEAIIEKALAAKLDERAKARAEEAIASGLSATGGKKRRRPAPWTGGGVELPLLIFGDMADLNGGAKGNKSQKKKVSGAGARLCAAIEDEREECGKENEPLVLFTGNSFGASFEGTVTRGDHVVPTANAMGVYCGGVGPSDLDYGCANLERIANACNFPLLLSNVSDARTSKPLAGTQASRLVTWQGRKVGIIAVAAAEKLRDCATLEVVSGNTGSDSQKGSPPPVRVEDEDACVRRLGGELRRNGAEVVIVLAAVGGGTGKSSPGGELAQAANGMADVIVVSGPRGEAPPSGAHRHETDEAYCWVVRAPPQLACLLKMSVILPEEPHSGPPPHLAAEALNIAPGARAVDAVGRLAVVAHRGVARGLATTAAVCEGTLDCSAESLRGGRHLATRRAGASAGGLAADVAAAATRSDLAILDGRALRSVGELPPRKPLTPADLLALAPIADSDKDGPRVEEGAVDVFEGDDDDGVKVDDSLDGIAQQACDGPGLVVVEATGLQIRVALELALARYPNLSDDFPHVSDDVRVIFRPDERPGRRIGKEGLFFEGKGMLKTRTYRVCTTARFARRAFLGSKAPHGAATVAVPAREGPLLVTLLRNLFADCTKSDGDSAPRALAAPVYARMRKGDAPWLRPRGGGLKICPPAGGRIAVEGEGFGGEGGDRLPPIESPTRGRAPPPPRGRTMQSPLPPPAGPRTPLAQSRYYNPDPRSLAKPKPLPGTATQAMRGSFGQSGLAPLPDLAINRTGSPVRLVGGIGLALHDPLPVGSIDQYSASTRAIELARRSAELSRDVSPDGRPRTTMGGSPTRSPSPSRPRTTMGSPGGW</sequence>
<dbReference type="InterPro" id="IPR036907">
    <property type="entry name" value="5'-Nucleotdase_C_sf"/>
</dbReference>
<dbReference type="Proteomes" id="UP000789595">
    <property type="component" value="Unassembled WGS sequence"/>
</dbReference>
<dbReference type="Gene3D" id="3.60.21.10">
    <property type="match status" value="1"/>
</dbReference>
<reference evidence="5" key="1">
    <citation type="submission" date="2021-11" db="EMBL/GenBank/DDBJ databases">
        <authorList>
            <consortium name="Genoscope - CEA"/>
            <person name="William W."/>
        </authorList>
    </citation>
    <scope>NUCLEOTIDE SEQUENCE</scope>
</reference>
<dbReference type="EMBL" id="CAKKNE010000004">
    <property type="protein sequence ID" value="CAH0375308.1"/>
    <property type="molecule type" value="Genomic_DNA"/>
</dbReference>
<dbReference type="Gene3D" id="3.90.780.10">
    <property type="entry name" value="5'-Nucleotidase, C-terminal domain"/>
    <property type="match status" value="1"/>
</dbReference>
<dbReference type="AlphaFoldDB" id="A0A8J2SMK7"/>
<dbReference type="OrthoDB" id="10252235at2759"/>
<protein>
    <recommendedName>
        <fullName evidence="4">EF-hand domain-containing protein</fullName>
    </recommendedName>
</protein>
<dbReference type="GO" id="GO:0016787">
    <property type="term" value="F:hydrolase activity"/>
    <property type="evidence" value="ECO:0007669"/>
    <property type="project" value="InterPro"/>
</dbReference>
<dbReference type="Gene3D" id="1.10.238.10">
    <property type="entry name" value="EF-hand"/>
    <property type="match status" value="1"/>
</dbReference>
<dbReference type="InterPro" id="IPR008334">
    <property type="entry name" value="5'-Nucleotdase_C"/>
</dbReference>
<dbReference type="SUPFAM" id="SSF56300">
    <property type="entry name" value="Metallo-dependent phosphatases"/>
    <property type="match status" value="1"/>
</dbReference>
<proteinExistence type="inferred from homology"/>